<comment type="caution">
    <text evidence="2">The sequence shown here is derived from an EMBL/GenBank/DDBJ whole genome shotgun (WGS) entry which is preliminary data.</text>
</comment>
<accession>G4TL45</accession>
<feature type="region of interest" description="Disordered" evidence="1">
    <location>
        <begin position="151"/>
        <end position="184"/>
    </location>
</feature>
<dbReference type="HOGENOM" id="CLU_055683_1_0_1"/>
<dbReference type="EMBL" id="CAFZ01000145">
    <property type="protein sequence ID" value="CCA72043.1"/>
    <property type="molecule type" value="Genomic_DNA"/>
</dbReference>
<dbReference type="PANTHER" id="PTHR12069:SF0">
    <property type="entry name" value="DNA-DIRECTED RNA POLYMERASE III SUBUNIT RPC5"/>
    <property type="match status" value="1"/>
</dbReference>
<dbReference type="eggNOG" id="KOG2354">
    <property type="taxonomic scope" value="Eukaryota"/>
</dbReference>
<dbReference type="STRING" id="1109443.G4TL45"/>
<dbReference type="GO" id="GO:0005666">
    <property type="term" value="C:RNA polymerase III complex"/>
    <property type="evidence" value="ECO:0007669"/>
    <property type="project" value="TreeGrafter"/>
</dbReference>
<dbReference type="AlphaFoldDB" id="G4TL45"/>
<evidence type="ECO:0000313" key="3">
    <source>
        <dbReference type="Proteomes" id="UP000007148"/>
    </source>
</evidence>
<dbReference type="InParanoid" id="G4TL45"/>
<organism evidence="2 3">
    <name type="scientific">Serendipita indica (strain DSM 11827)</name>
    <name type="common">Root endophyte fungus</name>
    <name type="synonym">Piriformospora indica</name>
    <dbReference type="NCBI Taxonomy" id="1109443"/>
    <lineage>
        <taxon>Eukaryota</taxon>
        <taxon>Fungi</taxon>
        <taxon>Dikarya</taxon>
        <taxon>Basidiomycota</taxon>
        <taxon>Agaricomycotina</taxon>
        <taxon>Agaricomycetes</taxon>
        <taxon>Sebacinales</taxon>
        <taxon>Serendipitaceae</taxon>
        <taxon>Serendipita</taxon>
    </lineage>
</organism>
<evidence type="ECO:0000313" key="2">
    <source>
        <dbReference type="EMBL" id="CCA72043.1"/>
    </source>
</evidence>
<dbReference type="Pfam" id="PF04801">
    <property type="entry name" value="RPC5"/>
    <property type="match status" value="1"/>
</dbReference>
<dbReference type="PANTHER" id="PTHR12069">
    <property type="entry name" value="DNA-DIRECTED RNA POLYMERASES III 80 KDA POLYPEPTIDE RNA POLYMERASE III SUBUNIT 5"/>
    <property type="match status" value="1"/>
</dbReference>
<dbReference type="OrthoDB" id="340681at2759"/>
<proteinExistence type="predicted"/>
<dbReference type="Proteomes" id="UP000007148">
    <property type="component" value="Unassembled WGS sequence"/>
</dbReference>
<dbReference type="GO" id="GO:0042797">
    <property type="term" value="P:tRNA transcription by RNA polymerase III"/>
    <property type="evidence" value="ECO:0007669"/>
    <property type="project" value="TreeGrafter"/>
</dbReference>
<feature type="compositionally biased region" description="Basic and acidic residues" evidence="1">
    <location>
        <begin position="171"/>
        <end position="184"/>
    </location>
</feature>
<sequence>MDDDDPIVSVIPIQLSTTFDPRLQLHQYPLSSRPLAPPPSAKRAGKAITARIKPLSDRLEVHVPFDTREEVWNQRRGLEYGDARYEEDGRKPHAGREEHRLDELRLRSEQVPHRGTYMVGLLRGNRLYLHPVAATHKLRPHLGYIDVLSQKARRRPAGEEDDDENDAEHEGEEREEKKSKKEAREVHLIARKTDGTLSASGISDMRREMLRTLAAEEAEAWVPIRYSDEEASTKLLDQLVTPTDTVLRCTSTMASIL</sequence>
<dbReference type="InterPro" id="IPR006886">
    <property type="entry name" value="RNA_pol_III_Rpc5"/>
</dbReference>
<evidence type="ECO:0000256" key="1">
    <source>
        <dbReference type="SAM" id="MobiDB-lite"/>
    </source>
</evidence>
<reference evidence="2 3" key="1">
    <citation type="journal article" date="2011" name="PLoS Pathog.">
        <title>Endophytic Life Strategies Decoded by Genome and Transcriptome Analyses of the Mutualistic Root Symbiont Piriformospora indica.</title>
        <authorList>
            <person name="Zuccaro A."/>
            <person name="Lahrmann U."/>
            <person name="Guldener U."/>
            <person name="Langen G."/>
            <person name="Pfiffi S."/>
            <person name="Biedenkopf D."/>
            <person name="Wong P."/>
            <person name="Samans B."/>
            <person name="Grimm C."/>
            <person name="Basiewicz M."/>
            <person name="Murat C."/>
            <person name="Martin F."/>
            <person name="Kogel K.H."/>
        </authorList>
    </citation>
    <scope>NUCLEOTIDE SEQUENCE [LARGE SCALE GENOMIC DNA]</scope>
    <source>
        <strain evidence="2 3">DSM 11827</strain>
    </source>
</reference>
<name>G4TL45_SERID</name>
<gene>
    <name evidence="2" type="ORF">PIIN_05978</name>
</gene>
<keyword evidence="3" id="KW-1185">Reference proteome</keyword>
<feature type="compositionally biased region" description="Acidic residues" evidence="1">
    <location>
        <begin position="159"/>
        <end position="170"/>
    </location>
</feature>
<protein>
    <submittedName>
        <fullName evidence="2">Uncharacterized protein</fullName>
    </submittedName>
</protein>
<dbReference type="OMA" id="VFQYPIY"/>